<proteinExistence type="predicted"/>
<organism evidence="3 4">
    <name type="scientific">Allacma fusca</name>
    <dbReference type="NCBI Taxonomy" id="39272"/>
    <lineage>
        <taxon>Eukaryota</taxon>
        <taxon>Metazoa</taxon>
        <taxon>Ecdysozoa</taxon>
        <taxon>Arthropoda</taxon>
        <taxon>Hexapoda</taxon>
        <taxon>Collembola</taxon>
        <taxon>Symphypleona</taxon>
        <taxon>Sminthuridae</taxon>
        <taxon>Allacma</taxon>
    </lineage>
</organism>
<dbReference type="Proteomes" id="UP000708208">
    <property type="component" value="Unassembled WGS sequence"/>
</dbReference>
<evidence type="ECO:0000313" key="3">
    <source>
        <dbReference type="EMBL" id="CAG7733457.1"/>
    </source>
</evidence>
<keyword evidence="4" id="KW-1185">Reference proteome</keyword>
<keyword evidence="2" id="KW-0732">Signal</keyword>
<feature type="transmembrane region" description="Helical" evidence="1">
    <location>
        <begin position="618"/>
        <end position="639"/>
    </location>
</feature>
<feature type="signal peptide" evidence="2">
    <location>
        <begin position="1"/>
        <end position="16"/>
    </location>
</feature>
<keyword evidence="1" id="KW-0472">Membrane</keyword>
<reference evidence="3" key="1">
    <citation type="submission" date="2021-06" db="EMBL/GenBank/DDBJ databases">
        <authorList>
            <person name="Hodson N. C."/>
            <person name="Mongue J. A."/>
            <person name="Jaron S. K."/>
        </authorList>
    </citation>
    <scope>NUCLEOTIDE SEQUENCE</scope>
</reference>
<keyword evidence="1" id="KW-0812">Transmembrane</keyword>
<gene>
    <name evidence="3" type="ORF">AFUS01_LOCUS21900</name>
</gene>
<accession>A0A8J2PBZ4</accession>
<dbReference type="EMBL" id="CAJVCH010249302">
    <property type="protein sequence ID" value="CAG7733457.1"/>
    <property type="molecule type" value="Genomic_DNA"/>
</dbReference>
<sequence>MLYAVIFLMWSITASALEVNHNNKRFYDETECKLYQNLQSLFTHLSECDFSVVTQLEPGTFQPFLLPSLVHLLNIVHAPLKLRHESANVSENNSNFKSFTCHVYIGFRFNSANESKNDIASAQYSVSSKGTSLMRDFYMVFLNGSTEHFQVKEICDFPYNFLLIDFQGQPSNYRLKMIQRGFNNIVQGPSQVIDFNLGSKAGIFSRLAEILQAERFTMSARTVFTPVPPLSKKPLSGTLRSSWYPEILKTADFVYALFKVVETFAQRHNFTVIYTFSLNHEGQSCNHILYPIPNVVPESHSQVVFSNLESWRLMYTKSKTGSRNPLRNLVAPFDTDVWIILIIVVALITILSKGALKTRDIWESLEIITAPLVSQIQTKRSTSMFKYTAWLLLAILITNFYLAKLTCSFVSPTRIIENKALQELIREGYKLIFTPTITKHFTEYLNSVKYITGETGIVNSTSFQVDSELLEFLNQGNYNSLMNQAAEWGNGSFATLERKSFSDFISKIFSKVLNTSVFVTSHEFFVAPTYWQFSLPDNDAVIQSFKTLQASGVIRFWEAVLKDLLGKKMLMSFRHTFPRYIELQKLNFMYFMDGQVTTFVLPEKLGLQQSLISGIFQFWKMLLGFGVLIVVTEILWFNLRGCVQPQRPK</sequence>
<evidence type="ECO:0008006" key="5">
    <source>
        <dbReference type="Google" id="ProtNLM"/>
    </source>
</evidence>
<feature type="chain" id="PRO_5035157798" description="Ionotropic receptor" evidence="2">
    <location>
        <begin position="17"/>
        <end position="649"/>
    </location>
</feature>
<evidence type="ECO:0000256" key="1">
    <source>
        <dbReference type="SAM" id="Phobius"/>
    </source>
</evidence>
<evidence type="ECO:0000313" key="4">
    <source>
        <dbReference type="Proteomes" id="UP000708208"/>
    </source>
</evidence>
<feature type="transmembrane region" description="Helical" evidence="1">
    <location>
        <begin position="384"/>
        <end position="403"/>
    </location>
</feature>
<name>A0A8J2PBZ4_9HEXA</name>
<evidence type="ECO:0000256" key="2">
    <source>
        <dbReference type="SAM" id="SignalP"/>
    </source>
</evidence>
<keyword evidence="1" id="KW-1133">Transmembrane helix</keyword>
<feature type="transmembrane region" description="Helical" evidence="1">
    <location>
        <begin position="337"/>
        <end position="356"/>
    </location>
</feature>
<comment type="caution">
    <text evidence="3">The sequence shown here is derived from an EMBL/GenBank/DDBJ whole genome shotgun (WGS) entry which is preliminary data.</text>
</comment>
<protein>
    <recommendedName>
        <fullName evidence="5">Ionotropic receptor</fullName>
    </recommendedName>
</protein>
<dbReference type="AlphaFoldDB" id="A0A8J2PBZ4"/>